<comment type="subcellular location">
    <subcellularLocation>
        <location evidence="1">Cell membrane</location>
        <topology evidence="1">Multi-pass membrane protein</topology>
    </subcellularLocation>
</comment>
<evidence type="ECO:0000256" key="7">
    <source>
        <dbReference type="SAM" id="Phobius"/>
    </source>
</evidence>
<name>A0ABN6DUA8_9BACT</name>
<accession>A0ABN6DUA8</accession>
<dbReference type="PANTHER" id="PTHR33932">
    <property type="entry name" value="NA(+)/H(+) ANTIPORTER SUBUNIT B"/>
    <property type="match status" value="1"/>
</dbReference>
<feature type="transmembrane region" description="Helical" evidence="7">
    <location>
        <begin position="12"/>
        <end position="30"/>
    </location>
</feature>
<protein>
    <recommendedName>
        <fullName evidence="8">Na+/H+ antiporter MnhB subunit-related protein domain-containing protein</fullName>
    </recommendedName>
</protein>
<gene>
    <name evidence="9" type="ORF">DESUT3_06450</name>
</gene>
<keyword evidence="4 7" id="KW-0812">Transmembrane</keyword>
<feature type="domain" description="Na+/H+ antiporter MnhB subunit-related protein" evidence="8">
    <location>
        <begin position="101"/>
        <end position="198"/>
    </location>
</feature>
<evidence type="ECO:0000313" key="9">
    <source>
        <dbReference type="EMBL" id="BCR03576.1"/>
    </source>
</evidence>
<dbReference type="InterPro" id="IPR050622">
    <property type="entry name" value="CPA3_antiporter_subunitB"/>
</dbReference>
<evidence type="ECO:0000256" key="1">
    <source>
        <dbReference type="ARBA" id="ARBA00004651"/>
    </source>
</evidence>
<evidence type="ECO:0000259" key="8">
    <source>
        <dbReference type="Pfam" id="PF04039"/>
    </source>
</evidence>
<sequence length="238" mass="24742">MGWASDDFGGRIVLPLLVAAVGLAVGWAVWELPAQSAGLRELVLAHLEQSGVKSPVTAVLLNFRGYDTLLEVAVLLLAVLGSWALGRETLGLDHHSAGPVLRALLHELLPVMVLVAGYLLWLGGHAPGGAFQAAAVLAAGGILLVLAGRQIPGPLIGWPWCGLLCLGFLVFMAVALGSMASGGHFLQYPAGWAKPLILLIEATLTLSIAAILLALFSGGRPAAEAPEQSENSSSREDR</sequence>
<keyword evidence="5 7" id="KW-1133">Transmembrane helix</keyword>
<evidence type="ECO:0000256" key="3">
    <source>
        <dbReference type="ARBA" id="ARBA00022475"/>
    </source>
</evidence>
<organism evidence="9 10">
    <name type="scientific">Desulfuromonas versatilis</name>
    <dbReference type="NCBI Taxonomy" id="2802975"/>
    <lineage>
        <taxon>Bacteria</taxon>
        <taxon>Pseudomonadati</taxon>
        <taxon>Thermodesulfobacteriota</taxon>
        <taxon>Desulfuromonadia</taxon>
        <taxon>Desulfuromonadales</taxon>
        <taxon>Desulfuromonadaceae</taxon>
        <taxon>Desulfuromonas</taxon>
    </lineage>
</organism>
<dbReference type="Proteomes" id="UP001319827">
    <property type="component" value="Chromosome"/>
</dbReference>
<evidence type="ECO:0000256" key="4">
    <source>
        <dbReference type="ARBA" id="ARBA00022692"/>
    </source>
</evidence>
<feature type="transmembrane region" description="Helical" evidence="7">
    <location>
        <begin position="107"/>
        <end position="124"/>
    </location>
</feature>
<evidence type="ECO:0000313" key="10">
    <source>
        <dbReference type="Proteomes" id="UP001319827"/>
    </source>
</evidence>
<dbReference type="EMBL" id="AP024355">
    <property type="protein sequence ID" value="BCR03576.1"/>
    <property type="molecule type" value="Genomic_DNA"/>
</dbReference>
<feature type="transmembrane region" description="Helical" evidence="7">
    <location>
        <begin position="155"/>
        <end position="176"/>
    </location>
</feature>
<keyword evidence="10" id="KW-1185">Reference proteome</keyword>
<evidence type="ECO:0000256" key="6">
    <source>
        <dbReference type="ARBA" id="ARBA00023136"/>
    </source>
</evidence>
<feature type="transmembrane region" description="Helical" evidence="7">
    <location>
        <begin position="130"/>
        <end position="148"/>
    </location>
</feature>
<dbReference type="Pfam" id="PF04039">
    <property type="entry name" value="MnhB"/>
    <property type="match status" value="1"/>
</dbReference>
<proteinExistence type="inferred from homology"/>
<evidence type="ECO:0000256" key="5">
    <source>
        <dbReference type="ARBA" id="ARBA00022989"/>
    </source>
</evidence>
<dbReference type="InterPro" id="IPR007182">
    <property type="entry name" value="MnhB"/>
</dbReference>
<reference evidence="9 10" key="1">
    <citation type="journal article" date="2016" name="C (Basel)">
        <title>Selective Growth of and Electricity Production by Marine Exoelectrogenic Bacteria in Self-Aggregated Hydrogel of Microbially Reduced Graphene Oxide.</title>
        <authorList>
            <person name="Yoshida N."/>
            <person name="Goto Y."/>
            <person name="Miyata Y."/>
        </authorList>
    </citation>
    <scope>NUCLEOTIDE SEQUENCE [LARGE SCALE GENOMIC DNA]</scope>
    <source>
        <strain evidence="9 10">NIT-T3</strain>
    </source>
</reference>
<keyword evidence="6 7" id="KW-0472">Membrane</keyword>
<feature type="transmembrane region" description="Helical" evidence="7">
    <location>
        <begin position="68"/>
        <end position="86"/>
    </location>
</feature>
<keyword evidence="3" id="KW-1003">Cell membrane</keyword>
<dbReference type="PANTHER" id="PTHR33932:SF4">
    <property type="entry name" value="NA(+)_H(+) ANTIPORTER SUBUNIT B"/>
    <property type="match status" value="1"/>
</dbReference>
<feature type="transmembrane region" description="Helical" evidence="7">
    <location>
        <begin position="196"/>
        <end position="216"/>
    </location>
</feature>
<evidence type="ECO:0000256" key="2">
    <source>
        <dbReference type="ARBA" id="ARBA00009425"/>
    </source>
</evidence>
<comment type="similarity">
    <text evidence="2">Belongs to the CPA3 antiporters (TC 2.A.63) subunit B family.</text>
</comment>
<reference evidence="9 10" key="2">
    <citation type="journal article" date="2021" name="Int. J. Syst. Evol. Microbiol.">
        <title>Isolation and Polyphasic Characterization of Desulfuromonas versatilis sp. Nov., an Electrogenic Bacteria Capable of Versatile Metabolism Isolated from a Graphene Oxide-Reducing Enrichment Culture.</title>
        <authorList>
            <person name="Xie L."/>
            <person name="Yoshida N."/>
            <person name="Ishii S."/>
            <person name="Meng L."/>
        </authorList>
    </citation>
    <scope>NUCLEOTIDE SEQUENCE [LARGE SCALE GENOMIC DNA]</scope>
    <source>
        <strain evidence="9 10">NIT-T3</strain>
    </source>
</reference>